<proteinExistence type="predicted"/>
<dbReference type="KEGG" id="zpl:ZBT109_0610"/>
<dbReference type="AlphaFoldDB" id="A0A348HCN6"/>
<protein>
    <submittedName>
        <fullName evidence="1">Uncharacterized protein</fullName>
    </submittedName>
</protein>
<dbReference type="Proteomes" id="UP000267342">
    <property type="component" value="Chromosome"/>
</dbReference>
<keyword evidence="2" id="KW-1185">Reference proteome</keyword>
<dbReference type="EMBL" id="AP018933">
    <property type="protein sequence ID" value="BBG29388.1"/>
    <property type="molecule type" value="Genomic_DNA"/>
</dbReference>
<accession>A0A348HCN6</accession>
<evidence type="ECO:0000313" key="1">
    <source>
        <dbReference type="EMBL" id="BBG29388.1"/>
    </source>
</evidence>
<sequence length="32" mass="3426">MRNALSLDKKGAFMGKRLLSDELLMAIGCAGD</sequence>
<organism evidence="1 2">
    <name type="scientific">Zymobacter palmae</name>
    <dbReference type="NCBI Taxonomy" id="33074"/>
    <lineage>
        <taxon>Bacteria</taxon>
        <taxon>Pseudomonadati</taxon>
        <taxon>Pseudomonadota</taxon>
        <taxon>Gammaproteobacteria</taxon>
        <taxon>Oceanospirillales</taxon>
        <taxon>Halomonadaceae</taxon>
        <taxon>Zymobacter group</taxon>
        <taxon>Zymobacter</taxon>
    </lineage>
</organism>
<reference evidence="1 2" key="1">
    <citation type="submission" date="2018-09" db="EMBL/GenBank/DDBJ databases">
        <title>Zymobacter palmae IAM14233 (=T109) whole genome analysis.</title>
        <authorList>
            <person name="Yanase H."/>
        </authorList>
    </citation>
    <scope>NUCLEOTIDE SEQUENCE [LARGE SCALE GENOMIC DNA]</scope>
    <source>
        <strain evidence="1 2">IAM14233</strain>
    </source>
</reference>
<gene>
    <name evidence="1" type="ORF">ZBT109_0610</name>
</gene>
<name>A0A348HCN6_9GAMM</name>
<evidence type="ECO:0000313" key="2">
    <source>
        <dbReference type="Proteomes" id="UP000267342"/>
    </source>
</evidence>